<protein>
    <recommendedName>
        <fullName evidence="6">Rad50/SbcC-type AAA domain-containing protein</fullName>
    </recommendedName>
</protein>
<evidence type="ECO:0000259" key="6">
    <source>
        <dbReference type="Pfam" id="PF13476"/>
    </source>
</evidence>
<dbReference type="GO" id="GO:0016887">
    <property type="term" value="F:ATP hydrolysis activity"/>
    <property type="evidence" value="ECO:0007669"/>
    <property type="project" value="InterPro"/>
</dbReference>
<dbReference type="PANTHER" id="PTHR32182">
    <property type="entry name" value="DNA REPLICATION AND REPAIR PROTEIN RECF"/>
    <property type="match status" value="1"/>
</dbReference>
<sequence length="228" mass="24685">HTARLAVERLSLTHFRSYTSLNLEVSPEPVVLTGANGAGKTNLLEALSLLGPGSGLRRARLADLRQRGGDGEGWAVAANLGGPNGCIRIGTGEVAGTPGRRSIRVDGTDVSGQSSLAERLHVIWLTPGMDRLFVDAPSGRRRFLDRLVTGFDPGHGRRVAAYQRCMRERSQMLKAYHLDMSWLKAIEETISEYAVAVAAARCDTVARLNILLKAPFESLFPPANISLE</sequence>
<dbReference type="GO" id="GO:0005524">
    <property type="term" value="F:ATP binding"/>
    <property type="evidence" value="ECO:0007669"/>
    <property type="project" value="UniProtKB-KW"/>
</dbReference>
<feature type="non-terminal residue" evidence="7">
    <location>
        <position position="1"/>
    </location>
</feature>
<evidence type="ECO:0000256" key="4">
    <source>
        <dbReference type="ARBA" id="ARBA00022840"/>
    </source>
</evidence>
<organism evidence="7">
    <name type="scientific">marine metagenome</name>
    <dbReference type="NCBI Taxonomy" id="408172"/>
    <lineage>
        <taxon>unclassified sequences</taxon>
        <taxon>metagenomes</taxon>
        <taxon>ecological metagenomes</taxon>
    </lineage>
</organism>
<keyword evidence="2" id="KW-0235">DNA replication</keyword>
<feature type="domain" description="Rad50/SbcC-type AAA" evidence="6">
    <location>
        <begin position="9"/>
        <end position="49"/>
    </location>
</feature>
<dbReference type="EMBL" id="UINC01231366">
    <property type="protein sequence ID" value="SVE63865.1"/>
    <property type="molecule type" value="Genomic_DNA"/>
</dbReference>
<dbReference type="GO" id="GO:0000731">
    <property type="term" value="P:DNA synthesis involved in DNA repair"/>
    <property type="evidence" value="ECO:0007669"/>
    <property type="project" value="TreeGrafter"/>
</dbReference>
<evidence type="ECO:0000256" key="1">
    <source>
        <dbReference type="ARBA" id="ARBA00022490"/>
    </source>
</evidence>
<feature type="non-terminal residue" evidence="7">
    <location>
        <position position="228"/>
    </location>
</feature>
<reference evidence="7" key="1">
    <citation type="submission" date="2018-05" db="EMBL/GenBank/DDBJ databases">
        <authorList>
            <person name="Lanie J.A."/>
            <person name="Ng W.-L."/>
            <person name="Kazmierczak K.M."/>
            <person name="Andrzejewski T.M."/>
            <person name="Davidsen T.M."/>
            <person name="Wayne K.J."/>
            <person name="Tettelin H."/>
            <person name="Glass J.I."/>
            <person name="Rusch D."/>
            <person name="Podicherti R."/>
            <person name="Tsui H.-C.T."/>
            <person name="Winkler M.E."/>
        </authorList>
    </citation>
    <scope>NUCLEOTIDE SEQUENCE</scope>
</reference>
<dbReference type="GO" id="GO:0003697">
    <property type="term" value="F:single-stranded DNA binding"/>
    <property type="evidence" value="ECO:0007669"/>
    <property type="project" value="InterPro"/>
</dbReference>
<dbReference type="AlphaFoldDB" id="A0A383F665"/>
<dbReference type="InterPro" id="IPR027417">
    <property type="entry name" value="P-loop_NTPase"/>
</dbReference>
<dbReference type="InterPro" id="IPR038729">
    <property type="entry name" value="Rad50/SbcC_AAA"/>
</dbReference>
<dbReference type="Gene3D" id="3.40.50.300">
    <property type="entry name" value="P-loop containing nucleotide triphosphate hydrolases"/>
    <property type="match status" value="1"/>
</dbReference>
<dbReference type="Pfam" id="PF13476">
    <property type="entry name" value="AAA_23"/>
    <property type="match status" value="1"/>
</dbReference>
<dbReference type="Gene3D" id="1.20.1050.90">
    <property type="entry name" value="RecF/RecN/SMC, N-terminal domain"/>
    <property type="match status" value="1"/>
</dbReference>
<accession>A0A383F665</accession>
<dbReference type="GO" id="GO:0006302">
    <property type="term" value="P:double-strand break repair"/>
    <property type="evidence" value="ECO:0007669"/>
    <property type="project" value="InterPro"/>
</dbReference>
<keyword evidence="5" id="KW-0238">DNA-binding</keyword>
<dbReference type="InterPro" id="IPR018078">
    <property type="entry name" value="DNA-binding_RecF_CS"/>
</dbReference>
<dbReference type="GO" id="GO:0006260">
    <property type="term" value="P:DNA replication"/>
    <property type="evidence" value="ECO:0007669"/>
    <property type="project" value="UniProtKB-KW"/>
</dbReference>
<dbReference type="InterPro" id="IPR042174">
    <property type="entry name" value="RecF_2"/>
</dbReference>
<dbReference type="InterPro" id="IPR001238">
    <property type="entry name" value="DNA-binding_RecF"/>
</dbReference>
<dbReference type="PROSITE" id="PS00617">
    <property type="entry name" value="RECF_1"/>
    <property type="match status" value="1"/>
</dbReference>
<dbReference type="SUPFAM" id="SSF52540">
    <property type="entry name" value="P-loop containing nucleoside triphosphate hydrolases"/>
    <property type="match status" value="1"/>
</dbReference>
<proteinExistence type="inferred from homology"/>
<evidence type="ECO:0000256" key="2">
    <source>
        <dbReference type="ARBA" id="ARBA00022705"/>
    </source>
</evidence>
<dbReference type="PANTHER" id="PTHR32182:SF0">
    <property type="entry name" value="DNA REPLICATION AND REPAIR PROTEIN RECF"/>
    <property type="match status" value="1"/>
</dbReference>
<keyword evidence="1" id="KW-0963">Cytoplasm</keyword>
<evidence type="ECO:0000256" key="3">
    <source>
        <dbReference type="ARBA" id="ARBA00022741"/>
    </source>
</evidence>
<dbReference type="HAMAP" id="MF_00365">
    <property type="entry name" value="RecF"/>
    <property type="match status" value="1"/>
</dbReference>
<keyword evidence="4" id="KW-0067">ATP-binding</keyword>
<name>A0A383F665_9ZZZZ</name>
<evidence type="ECO:0000256" key="5">
    <source>
        <dbReference type="ARBA" id="ARBA00023125"/>
    </source>
</evidence>
<gene>
    <name evidence="7" type="ORF">METZ01_LOCUS516719</name>
</gene>
<keyword evidence="3" id="KW-0547">Nucleotide-binding</keyword>
<evidence type="ECO:0000313" key="7">
    <source>
        <dbReference type="EMBL" id="SVE63865.1"/>
    </source>
</evidence>